<sequence length="692" mass="76465">MPTNPIPRNCGGPRDRSPHSRPADRHDMSGIAHQRLDRGSSAQRPRCCAVGGRVDRPEGGQAERARSHRRACRGRGRRGEGAGLTPQHPQAARTLCRKRSGHRAGAGHVGGVAGRVFRLEREAILPRLAREGVAMSFGKLDFDGETWLVTDLKPHVSIRFKDVFKGVRFGSRPPFLLKHRQDRAFDLNWFISRYPLDLTDRAAAGLAEGVSAYQRARQAMEALKRPDYVSGLITGFKAPEEARPHQKRAAEMLRTNGRLLLLDDVGLGKTVSALAAIADGWGLPAAVVVQPHLSTQWVKQYIERFTHLQAFEVKDRQARSLPAADIYTFRYSNLAAWADYAETLGCRTVIFDEIQELRHGRATDKGRGAMAFRDAAAHVLGLTATPIYNYGSEIWNVVEFVAPGALGTWDEFVVNWCTSHGSHWIVKDPEALGAFLLDEGIALRRTDDDAEVAMSLPPLVKNVFEVGWNEGDAETDRELQRRLALRVLNGGFTERGEAARQLDLMVRQETGVAKARSVAAYVRTLVEAGEPVLLGGWHRAVYDIWNQVLVDLKPVMFTGSESQPQKRAAHEAILSGASKILIMSLRSGSGLDGLQQVIAHAVIGELDWSPQVHRQFIGRIRRDGQQRQVTAHYLHVDGGSDPVILPTLGLKASQSHGILNPYGGATEATPIDESRMRQLAQQILEQTKGERQ</sequence>
<organism evidence="4 5">
    <name type="scientific">Paracoccus yeei</name>
    <dbReference type="NCBI Taxonomy" id="147645"/>
    <lineage>
        <taxon>Bacteria</taxon>
        <taxon>Pseudomonadati</taxon>
        <taxon>Pseudomonadota</taxon>
        <taxon>Alphaproteobacteria</taxon>
        <taxon>Rhodobacterales</taxon>
        <taxon>Paracoccaceae</taxon>
        <taxon>Paracoccus</taxon>
    </lineage>
</organism>
<evidence type="ECO:0000259" key="3">
    <source>
        <dbReference type="PROSITE" id="PS51192"/>
    </source>
</evidence>
<feature type="region of interest" description="Disordered" evidence="2">
    <location>
        <begin position="1"/>
        <end position="90"/>
    </location>
</feature>
<keyword evidence="1" id="KW-0378">Hydrolase</keyword>
<gene>
    <name evidence="4" type="ORF">A6J80_15290</name>
</gene>
<dbReference type="InterPro" id="IPR014001">
    <property type="entry name" value="Helicase_ATP-bd"/>
</dbReference>
<protein>
    <submittedName>
        <fullName evidence="4">ATP-dependent helicase</fullName>
    </submittedName>
</protein>
<dbReference type="InterPro" id="IPR049730">
    <property type="entry name" value="SNF2/RAD54-like_C"/>
</dbReference>
<dbReference type="PROSITE" id="PS51192">
    <property type="entry name" value="HELICASE_ATP_BIND_1"/>
    <property type="match status" value="1"/>
</dbReference>
<dbReference type="Pfam" id="PF00176">
    <property type="entry name" value="SNF2-rel_dom"/>
    <property type="match status" value="1"/>
</dbReference>
<dbReference type="GO" id="GO:0006281">
    <property type="term" value="P:DNA repair"/>
    <property type="evidence" value="ECO:0007669"/>
    <property type="project" value="TreeGrafter"/>
</dbReference>
<keyword evidence="4" id="KW-0547">Nucleotide-binding</keyword>
<feature type="compositionally biased region" description="Basic residues" evidence="2">
    <location>
        <begin position="66"/>
        <end position="76"/>
    </location>
</feature>
<accession>A0A1V0GV37</accession>
<name>A0A1V0GV37_9RHOB</name>
<feature type="compositionally biased region" description="Basic and acidic residues" evidence="2">
    <location>
        <begin position="53"/>
        <end position="65"/>
    </location>
</feature>
<evidence type="ECO:0000313" key="4">
    <source>
        <dbReference type="EMBL" id="ARC37549.1"/>
    </source>
</evidence>
<reference evidence="4" key="1">
    <citation type="submission" date="2017-12" db="EMBL/GenBank/DDBJ databases">
        <title>FDA dAtabase for Regulatory Grade micrObial Sequences (FDA-ARGOS): Supporting development and validation of Infectious Disease Dx tests.</title>
        <authorList>
            <person name="Campos J."/>
            <person name="Goldberg B."/>
            <person name="Tallon L."/>
            <person name="Sadzewicz L."/>
            <person name="Sengamalay N."/>
            <person name="Ott S."/>
            <person name="Godinez A."/>
            <person name="Nagaraj S."/>
            <person name="Vyas G."/>
            <person name="Aluvathingal J."/>
            <person name="Nadendla S."/>
            <person name="Geyer C."/>
            <person name="Nandy P."/>
            <person name="Hobson J."/>
            <person name="Sichtig H."/>
        </authorList>
    </citation>
    <scope>NUCLEOTIDE SEQUENCE</scope>
    <source>
        <strain evidence="4">FDAARGOS_252</strain>
    </source>
</reference>
<dbReference type="PANTHER" id="PTHR45766:SF6">
    <property type="entry name" value="SWI_SNF-RELATED MATRIX-ASSOCIATED ACTIN-DEPENDENT REGULATOR OF CHROMATIN SUBFAMILY A-LIKE PROTEIN 1"/>
    <property type="match status" value="1"/>
</dbReference>
<keyword evidence="4" id="KW-0067">ATP-binding</keyword>
<dbReference type="STRING" id="147645.A6J80_15290"/>
<dbReference type="Gene3D" id="3.40.50.10810">
    <property type="entry name" value="Tandem AAA-ATPase domain"/>
    <property type="match status" value="1"/>
</dbReference>
<dbReference type="PANTHER" id="PTHR45766">
    <property type="entry name" value="DNA ANNEALING HELICASE AND ENDONUCLEASE ZRANB3 FAMILY MEMBER"/>
    <property type="match status" value="1"/>
</dbReference>
<feature type="domain" description="Helicase ATP-binding" evidence="3">
    <location>
        <begin position="250"/>
        <end position="404"/>
    </location>
</feature>
<dbReference type="GO" id="GO:0016787">
    <property type="term" value="F:hydrolase activity"/>
    <property type="evidence" value="ECO:0007669"/>
    <property type="project" value="UniProtKB-KW"/>
</dbReference>
<keyword evidence="4" id="KW-0347">Helicase</keyword>
<dbReference type="SUPFAM" id="SSF52540">
    <property type="entry name" value="P-loop containing nucleoside triphosphate hydrolases"/>
    <property type="match status" value="2"/>
</dbReference>
<evidence type="ECO:0000313" key="5">
    <source>
        <dbReference type="Proteomes" id="UP000191257"/>
    </source>
</evidence>
<dbReference type="GO" id="GO:0005524">
    <property type="term" value="F:ATP binding"/>
    <property type="evidence" value="ECO:0007669"/>
    <property type="project" value="InterPro"/>
</dbReference>
<dbReference type="KEGG" id="pye:A6J80_15290"/>
<dbReference type="GO" id="GO:0004386">
    <property type="term" value="F:helicase activity"/>
    <property type="evidence" value="ECO:0007669"/>
    <property type="project" value="UniProtKB-KW"/>
</dbReference>
<feature type="compositionally biased region" description="Basic and acidic residues" evidence="2">
    <location>
        <begin position="13"/>
        <end position="38"/>
    </location>
</feature>
<evidence type="ECO:0000256" key="2">
    <source>
        <dbReference type="SAM" id="MobiDB-lite"/>
    </source>
</evidence>
<dbReference type="AlphaFoldDB" id="A0A1V0GV37"/>
<dbReference type="Proteomes" id="UP000191257">
    <property type="component" value="Chromosome"/>
</dbReference>
<dbReference type="GO" id="GO:0031297">
    <property type="term" value="P:replication fork processing"/>
    <property type="evidence" value="ECO:0007669"/>
    <property type="project" value="TreeGrafter"/>
</dbReference>
<dbReference type="InterPro" id="IPR000330">
    <property type="entry name" value="SNF2_N"/>
</dbReference>
<dbReference type="Gene3D" id="3.40.50.300">
    <property type="entry name" value="P-loop containing nucleotide triphosphate hydrolases"/>
    <property type="match status" value="1"/>
</dbReference>
<dbReference type="InterPro" id="IPR027417">
    <property type="entry name" value="P-loop_NTPase"/>
</dbReference>
<dbReference type="CDD" id="cd18793">
    <property type="entry name" value="SF2_C_SNF"/>
    <property type="match status" value="1"/>
</dbReference>
<proteinExistence type="predicted"/>
<dbReference type="EMBL" id="CP020442">
    <property type="protein sequence ID" value="ARC37549.1"/>
    <property type="molecule type" value="Genomic_DNA"/>
</dbReference>
<dbReference type="SMART" id="SM00487">
    <property type="entry name" value="DEXDc"/>
    <property type="match status" value="1"/>
</dbReference>
<dbReference type="InterPro" id="IPR038718">
    <property type="entry name" value="SNF2-like_sf"/>
</dbReference>
<keyword evidence="5" id="KW-1185">Reference proteome</keyword>
<evidence type="ECO:0000256" key="1">
    <source>
        <dbReference type="ARBA" id="ARBA00022801"/>
    </source>
</evidence>